<name>B0VFZ2_CLOAI</name>
<evidence type="ECO:0000313" key="5">
    <source>
        <dbReference type="EMBL" id="CAO81447.1"/>
    </source>
</evidence>
<evidence type="ECO:0000256" key="3">
    <source>
        <dbReference type="RuleBase" id="RU000524"/>
    </source>
</evidence>
<evidence type="ECO:0000256" key="2">
    <source>
        <dbReference type="HAMAP-Rule" id="MF_00984"/>
    </source>
</evidence>
<evidence type="ECO:0000256" key="1">
    <source>
        <dbReference type="ARBA" id="ARBA00023125"/>
    </source>
</evidence>
<protein>
    <recommendedName>
        <fullName evidence="2 3">Single-stranded DNA-binding protein</fullName>
        <shortName evidence="2">SSB</shortName>
    </recommendedName>
</protein>
<dbReference type="CDD" id="cd04496">
    <property type="entry name" value="SSB_OBF"/>
    <property type="match status" value="1"/>
</dbReference>
<dbReference type="AlphaFoldDB" id="B0VFZ2"/>
<dbReference type="eggNOG" id="COG0629">
    <property type="taxonomic scope" value="Bacteria"/>
</dbReference>
<keyword evidence="1 2" id="KW-0238">DNA-binding</keyword>
<dbReference type="GO" id="GO:0003697">
    <property type="term" value="F:single-stranded DNA binding"/>
    <property type="evidence" value="ECO:0007669"/>
    <property type="project" value="UniProtKB-UniRule"/>
</dbReference>
<evidence type="ECO:0000313" key="6">
    <source>
        <dbReference type="Proteomes" id="UP000002019"/>
    </source>
</evidence>
<dbReference type="HOGENOM" id="CLU_078758_0_2_0"/>
<dbReference type="Pfam" id="PF00436">
    <property type="entry name" value="SSB"/>
    <property type="match status" value="1"/>
</dbReference>
<dbReference type="NCBIfam" id="TIGR00621">
    <property type="entry name" value="ssb"/>
    <property type="match status" value="1"/>
</dbReference>
<dbReference type="SUPFAM" id="SSF50249">
    <property type="entry name" value="Nucleic acid-binding proteins"/>
    <property type="match status" value="1"/>
</dbReference>
<dbReference type="GO" id="GO:0009295">
    <property type="term" value="C:nucleoid"/>
    <property type="evidence" value="ECO:0007669"/>
    <property type="project" value="TreeGrafter"/>
</dbReference>
<dbReference type="InterPro" id="IPR012340">
    <property type="entry name" value="NA-bd_OB-fold"/>
</dbReference>
<dbReference type="InterPro" id="IPR011344">
    <property type="entry name" value="ssDNA-bd"/>
</dbReference>
<dbReference type="STRING" id="459349.CLOAM1609"/>
<comment type="caution">
    <text evidence="2">Lacks conserved residue(s) required for the propagation of feature annotation.</text>
</comment>
<organism evidence="5 6">
    <name type="scientific">Cloacimonas acidaminovorans (strain Evry)</name>
    <dbReference type="NCBI Taxonomy" id="459349"/>
    <lineage>
        <taxon>Bacteria</taxon>
        <taxon>Pseudomonadati</taxon>
        <taxon>Candidatus Cloacimonadota</taxon>
        <taxon>Candidatus Cloacimonadia</taxon>
        <taxon>Candidatus Cloacimonadales</taxon>
        <taxon>Candidatus Cloacimonadaceae</taxon>
        <taxon>Candidatus Cloacimonas</taxon>
    </lineage>
</organism>
<dbReference type="InterPro" id="IPR000424">
    <property type="entry name" value="Primosome_PriB/ssb"/>
</dbReference>
<dbReference type="EMBL" id="CU466930">
    <property type="protein sequence ID" value="CAO81447.1"/>
    <property type="molecule type" value="Genomic_DNA"/>
</dbReference>
<reference evidence="5 6" key="1">
    <citation type="journal article" date="2008" name="J. Bacteriol.">
        <title>'Candidatus Cloacamonas acidaminovorans': genome sequence reconstruction provides a first glimpse of a new bacterial division.</title>
        <authorList>
            <person name="Pelletier E."/>
            <person name="Kreimeyer A."/>
            <person name="Bocs S."/>
            <person name="Rouy Z."/>
            <person name="Gyapay G."/>
            <person name="Chouari R."/>
            <person name="Riviere D."/>
            <person name="Ganesan A."/>
            <person name="Daegelen P."/>
            <person name="Sghir A."/>
            <person name="Cohen G.N."/>
            <person name="Medigue C."/>
            <person name="Weissenbach J."/>
            <person name="Le Paslier D."/>
        </authorList>
    </citation>
    <scope>NUCLEOTIDE SEQUENCE [LARGE SCALE GENOMIC DNA]</scope>
    <source>
        <strain evidence="6">Evry</strain>
    </source>
</reference>
<gene>
    <name evidence="5" type="ordered locus">CLOAM1609</name>
</gene>
<dbReference type="Proteomes" id="UP000002019">
    <property type="component" value="Chromosome"/>
</dbReference>
<dbReference type="PANTHER" id="PTHR10302:SF27">
    <property type="entry name" value="SINGLE-STRANDED DNA-BINDING PROTEIN"/>
    <property type="match status" value="1"/>
</dbReference>
<keyword evidence="6" id="KW-1185">Reference proteome</keyword>
<comment type="subunit">
    <text evidence="2">Homotetramer.</text>
</comment>
<dbReference type="PROSITE" id="PS50935">
    <property type="entry name" value="SSB"/>
    <property type="match status" value="1"/>
</dbReference>
<dbReference type="KEGG" id="caci:CLOAM1609"/>
<proteinExistence type="inferred from homology"/>
<evidence type="ECO:0000256" key="4">
    <source>
        <dbReference type="SAM" id="MobiDB-lite"/>
    </source>
</evidence>
<dbReference type="Gene3D" id="2.40.50.140">
    <property type="entry name" value="Nucleic acid-binding proteins"/>
    <property type="match status" value="1"/>
</dbReference>
<dbReference type="PANTHER" id="PTHR10302">
    <property type="entry name" value="SINGLE-STRANDED DNA-BINDING PROTEIN"/>
    <property type="match status" value="1"/>
</dbReference>
<dbReference type="GO" id="GO:0006260">
    <property type="term" value="P:DNA replication"/>
    <property type="evidence" value="ECO:0007669"/>
    <property type="project" value="InterPro"/>
</dbReference>
<accession>B0VFZ2</accession>
<feature type="region of interest" description="Disordered" evidence="4">
    <location>
        <begin position="125"/>
        <end position="156"/>
    </location>
</feature>
<sequence length="156" mass="18217">MWQRIEEKKMADLKVPRLNKCIFSGRIGNDVELKYTPKGTPVVRFVVACDRRYKDETEQWQTATSWIDCVAWRKWAEFIANQTHKGSAVIVEGRIETRNWTDQNNQNRKTTEVIVDVLHSLEWKPREEGVTPPNEEVPLPAEETLHHNTTTDDVPF</sequence>
<dbReference type="HAMAP" id="MF_00984">
    <property type="entry name" value="SSB"/>
    <property type="match status" value="1"/>
</dbReference>